<sequence>MRLLYLALMVACVAIQYPLWWGEEGWARVTVLKQQLELQEEKNKALLARNNAMDAEVHDLKTGTDALEDRARIEMRMIKKDETYVQILTPNEPQPQVPVSYEVPAPADGKKAEVAAADKPKAAAKTTANARTQAKSGANQGRTKSAQPKSATSSRSQQQ</sequence>
<keyword evidence="5 7" id="KW-0472">Membrane</keyword>
<keyword evidence="10" id="KW-1185">Reference proteome</keyword>
<feature type="coiled-coil region" evidence="7">
    <location>
        <begin position="29"/>
        <end position="56"/>
    </location>
</feature>
<dbReference type="RefSeq" id="WP_024007263.1">
    <property type="nucleotide sequence ID" value="NZ_KI650983.1"/>
</dbReference>
<comment type="subcellular location">
    <subcellularLocation>
        <location evidence="7">Cell inner membrane</location>
        <topology evidence="7">Single-pass type II membrane protein</topology>
    </subcellularLocation>
    <text evidence="7">Localizes to the division septum.</text>
</comment>
<dbReference type="EMBL" id="AYXT01000014">
    <property type="protein sequence ID" value="ETF00392.1"/>
    <property type="molecule type" value="Genomic_DNA"/>
</dbReference>
<gene>
    <name evidence="7" type="primary">ftsB</name>
    <name evidence="9" type="ORF">W822_21755</name>
</gene>
<dbReference type="GO" id="GO:0032153">
    <property type="term" value="C:cell division site"/>
    <property type="evidence" value="ECO:0007669"/>
    <property type="project" value="UniProtKB-UniRule"/>
</dbReference>
<dbReference type="eggNOG" id="COG2919">
    <property type="taxonomic scope" value="Bacteria"/>
</dbReference>
<evidence type="ECO:0000256" key="2">
    <source>
        <dbReference type="ARBA" id="ARBA00022618"/>
    </source>
</evidence>
<dbReference type="GO" id="GO:0030428">
    <property type="term" value="C:cell septum"/>
    <property type="evidence" value="ECO:0007669"/>
    <property type="project" value="TreeGrafter"/>
</dbReference>
<evidence type="ECO:0000256" key="7">
    <source>
        <dbReference type="HAMAP-Rule" id="MF_00599"/>
    </source>
</evidence>
<evidence type="ECO:0000256" key="8">
    <source>
        <dbReference type="SAM" id="MobiDB-lite"/>
    </source>
</evidence>
<reference evidence="9 10" key="1">
    <citation type="journal article" date="2014" name="Genome Announc.">
        <title>Draft Genome Sequence of Advenella kashmirensis Strain W13003, a Polycyclic Aromatic Hydrocarbon-Degrading Bacterium.</title>
        <authorList>
            <person name="Wang X."/>
            <person name="Jin D."/>
            <person name="Zhou L."/>
            <person name="Wu L."/>
            <person name="An W."/>
            <person name="Zhao L."/>
        </authorList>
    </citation>
    <scope>NUCLEOTIDE SEQUENCE [LARGE SCALE GENOMIC DNA]</scope>
    <source>
        <strain evidence="9 10">W13003</strain>
    </source>
</reference>
<comment type="caution">
    <text evidence="9">The sequence shown here is derived from an EMBL/GenBank/DDBJ whole genome shotgun (WGS) entry which is preliminary data.</text>
</comment>
<feature type="region of interest" description="Disordered" evidence="8">
    <location>
        <begin position="89"/>
        <end position="159"/>
    </location>
</feature>
<evidence type="ECO:0000256" key="3">
    <source>
        <dbReference type="ARBA" id="ARBA00022692"/>
    </source>
</evidence>
<comment type="similarity">
    <text evidence="7">Belongs to the FtsB family.</text>
</comment>
<feature type="compositionally biased region" description="Basic and acidic residues" evidence="8">
    <location>
        <begin position="108"/>
        <end position="121"/>
    </location>
</feature>
<feature type="compositionally biased region" description="Low complexity" evidence="8">
    <location>
        <begin position="123"/>
        <end position="135"/>
    </location>
</feature>
<protein>
    <recommendedName>
        <fullName evidence="7">Cell division protein FtsB</fullName>
    </recommendedName>
</protein>
<keyword evidence="4 7" id="KW-1133">Transmembrane helix</keyword>
<keyword evidence="7" id="KW-0175">Coiled coil</keyword>
<feature type="topological domain" description="Periplasmic" evidence="7">
    <location>
        <begin position="22"/>
        <end position="159"/>
    </location>
</feature>
<dbReference type="AlphaFoldDB" id="V8QL56"/>
<dbReference type="HAMAP" id="MF_00599">
    <property type="entry name" value="FtsB"/>
    <property type="match status" value="1"/>
</dbReference>
<dbReference type="OrthoDB" id="7061211at2"/>
<dbReference type="InterPro" id="IPR007060">
    <property type="entry name" value="FtsL/DivIC"/>
</dbReference>
<feature type="topological domain" description="Cytoplasmic" evidence="7">
    <location>
        <begin position="1"/>
        <end position="3"/>
    </location>
</feature>
<keyword evidence="1 7" id="KW-1003">Cell membrane</keyword>
<evidence type="ECO:0000256" key="5">
    <source>
        <dbReference type="ARBA" id="ARBA00023136"/>
    </source>
</evidence>
<dbReference type="PANTHER" id="PTHR37485">
    <property type="entry name" value="CELL DIVISION PROTEIN FTSB"/>
    <property type="match status" value="1"/>
</dbReference>
<dbReference type="GO" id="GO:0043093">
    <property type="term" value="P:FtsZ-dependent cytokinesis"/>
    <property type="evidence" value="ECO:0007669"/>
    <property type="project" value="UniProtKB-UniRule"/>
</dbReference>
<keyword evidence="2 7" id="KW-0132">Cell division</keyword>
<dbReference type="HOGENOM" id="CLU_134863_5_0_4"/>
<dbReference type="InterPro" id="IPR023081">
    <property type="entry name" value="Cell_div_FtsB"/>
</dbReference>
<name>V8QL56_9BURK</name>
<dbReference type="Pfam" id="PF04977">
    <property type="entry name" value="DivIC"/>
    <property type="match status" value="1"/>
</dbReference>
<evidence type="ECO:0000256" key="6">
    <source>
        <dbReference type="ARBA" id="ARBA00023306"/>
    </source>
</evidence>
<dbReference type="GO" id="GO:0005886">
    <property type="term" value="C:plasma membrane"/>
    <property type="evidence" value="ECO:0007669"/>
    <property type="project" value="UniProtKB-SubCell"/>
</dbReference>
<evidence type="ECO:0000313" key="10">
    <source>
        <dbReference type="Proteomes" id="UP000018733"/>
    </source>
</evidence>
<keyword evidence="3 7" id="KW-0812">Transmembrane</keyword>
<keyword evidence="6 7" id="KW-0131">Cell cycle</keyword>
<organism evidence="9 10">
    <name type="scientific">Advenella kashmirensis W13003</name>
    <dbReference type="NCBI Taxonomy" id="1424334"/>
    <lineage>
        <taxon>Bacteria</taxon>
        <taxon>Pseudomonadati</taxon>
        <taxon>Pseudomonadota</taxon>
        <taxon>Betaproteobacteria</taxon>
        <taxon>Burkholderiales</taxon>
        <taxon>Alcaligenaceae</taxon>
    </lineage>
</organism>
<dbReference type="Proteomes" id="UP000018733">
    <property type="component" value="Unassembled WGS sequence"/>
</dbReference>
<comment type="function">
    <text evidence="7">Essential cell division protein. May link together the upstream cell division proteins, which are predominantly cytoplasmic, with the downstream cell division proteins, which are predominantly periplasmic.</text>
</comment>
<dbReference type="STRING" id="1424334.W822_21755"/>
<dbReference type="PATRIC" id="fig|1424334.3.peg.4361"/>
<evidence type="ECO:0000256" key="1">
    <source>
        <dbReference type="ARBA" id="ARBA00022475"/>
    </source>
</evidence>
<proteinExistence type="inferred from homology"/>
<keyword evidence="7" id="KW-0997">Cell inner membrane</keyword>
<feature type="compositionally biased region" description="Polar residues" evidence="8">
    <location>
        <begin position="136"/>
        <end position="159"/>
    </location>
</feature>
<evidence type="ECO:0000256" key="4">
    <source>
        <dbReference type="ARBA" id="ARBA00022989"/>
    </source>
</evidence>
<dbReference type="NCBIfam" id="NF002058">
    <property type="entry name" value="PRK00888.1"/>
    <property type="match status" value="1"/>
</dbReference>
<evidence type="ECO:0000313" key="9">
    <source>
        <dbReference type="EMBL" id="ETF00392.1"/>
    </source>
</evidence>
<comment type="subunit">
    <text evidence="7">Part of a complex composed of FtsB, FtsL and FtsQ.</text>
</comment>
<accession>V8QL56</accession>
<dbReference type="PANTHER" id="PTHR37485:SF1">
    <property type="entry name" value="CELL DIVISION PROTEIN FTSB"/>
    <property type="match status" value="1"/>
</dbReference>